<dbReference type="GO" id="GO:0016811">
    <property type="term" value="F:hydrolase activity, acting on carbon-nitrogen (but not peptide) bonds, in linear amides"/>
    <property type="evidence" value="ECO:0007669"/>
    <property type="project" value="InterPro"/>
</dbReference>
<protein>
    <submittedName>
        <fullName evidence="4">Amidohydrolase</fullName>
    </submittedName>
</protein>
<dbReference type="PROSITE" id="PS50263">
    <property type="entry name" value="CN_HYDROLASE"/>
    <property type="match status" value="1"/>
</dbReference>
<sequence>MNSQPQPQENLKKVEHWLQQLPDQQPQLVVLPEAFSCFGAGDKAQWQQSQNAEQTHQALTELARKYRVYLCAGTVPTPNGDKFYATSWLFGPDGKELGNYQKIHLFDVDVADNTKQYRESAWATPGQNVVVVDTEFGRVGLAVCYDVRFPELFRLLRQQGAEIIVLPSAFTQVTGAAHWQTLVTARAIEQQVYVVAAGQVGTHANGRQTYGHSMVIDPWGRNLAELADGEGLASAFAEPEQLAEIRNNIPVADHNVWSIKRKYDSN</sequence>
<evidence type="ECO:0000256" key="2">
    <source>
        <dbReference type="ARBA" id="ARBA00022801"/>
    </source>
</evidence>
<reference evidence="4 5" key="1">
    <citation type="journal article" date="2011" name="Front. Microbiol.">
        <title>Genomic signatures of strain selection and enhancement in Bacillus atrophaeus var. globigii, a historical biowarfare simulant.</title>
        <authorList>
            <person name="Gibbons H.S."/>
            <person name="Broomall S.M."/>
            <person name="McNew L.A."/>
            <person name="Daligault H."/>
            <person name="Chapman C."/>
            <person name="Bruce D."/>
            <person name="Karavis M."/>
            <person name="Krepps M."/>
            <person name="McGregor P.A."/>
            <person name="Hong C."/>
            <person name="Park K.H."/>
            <person name="Akmal A."/>
            <person name="Feldman A."/>
            <person name="Lin J.S."/>
            <person name="Chang W.E."/>
            <person name="Higgs B.W."/>
            <person name="Demirev P."/>
            <person name="Lindquist J."/>
            <person name="Liem A."/>
            <person name="Fochler E."/>
            <person name="Read T.D."/>
            <person name="Tapia R."/>
            <person name="Johnson S."/>
            <person name="Bishop-Lilly K.A."/>
            <person name="Detter C."/>
            <person name="Han C."/>
            <person name="Sozhamannan S."/>
            <person name="Rosenzweig C.N."/>
            <person name="Skowronski E.W."/>
        </authorList>
    </citation>
    <scope>NUCLEOTIDE SEQUENCE [LARGE SCALE GENOMIC DNA]</scope>
    <source>
        <strain evidence="4 5">CC-PW-9</strain>
    </source>
</reference>
<dbReference type="OrthoDB" id="9811121at2"/>
<dbReference type="Proteomes" id="UP000287996">
    <property type="component" value="Unassembled WGS sequence"/>
</dbReference>
<dbReference type="PANTHER" id="PTHR23088">
    <property type="entry name" value="NITRILASE-RELATED"/>
    <property type="match status" value="1"/>
</dbReference>
<comment type="similarity">
    <text evidence="1">Belongs to the carbon-nitrogen hydrolase superfamily. NIT1/NIT2 family.</text>
</comment>
<evidence type="ECO:0000313" key="5">
    <source>
        <dbReference type="Proteomes" id="UP000287996"/>
    </source>
</evidence>
<feature type="domain" description="CN hydrolase" evidence="3">
    <location>
        <begin position="1"/>
        <end position="239"/>
    </location>
</feature>
<organism evidence="4 5">
    <name type="scientific">Idiomarina tyrosinivorans</name>
    <dbReference type="NCBI Taxonomy" id="1445662"/>
    <lineage>
        <taxon>Bacteria</taxon>
        <taxon>Pseudomonadati</taxon>
        <taxon>Pseudomonadota</taxon>
        <taxon>Gammaproteobacteria</taxon>
        <taxon>Alteromonadales</taxon>
        <taxon>Idiomarinaceae</taxon>
        <taxon>Idiomarina</taxon>
    </lineage>
</organism>
<comment type="caution">
    <text evidence="4">The sequence shown here is derived from an EMBL/GenBank/DDBJ whole genome shotgun (WGS) entry which is preliminary data.</text>
</comment>
<dbReference type="SUPFAM" id="SSF56317">
    <property type="entry name" value="Carbon-nitrogen hydrolase"/>
    <property type="match status" value="1"/>
</dbReference>
<name>A0A432ZQV0_9GAMM</name>
<dbReference type="CDD" id="cd07572">
    <property type="entry name" value="nit"/>
    <property type="match status" value="1"/>
</dbReference>
<dbReference type="PROSITE" id="PS01227">
    <property type="entry name" value="UPF0012"/>
    <property type="match status" value="1"/>
</dbReference>
<dbReference type="AlphaFoldDB" id="A0A432ZQV0"/>
<dbReference type="InterPro" id="IPR001110">
    <property type="entry name" value="UPF0012_CS"/>
</dbReference>
<dbReference type="Gene3D" id="3.60.110.10">
    <property type="entry name" value="Carbon-nitrogen hydrolase"/>
    <property type="match status" value="1"/>
</dbReference>
<keyword evidence="2 4" id="KW-0378">Hydrolase</keyword>
<dbReference type="InterPro" id="IPR036526">
    <property type="entry name" value="C-N_Hydrolase_sf"/>
</dbReference>
<dbReference type="Pfam" id="PF00795">
    <property type="entry name" value="CN_hydrolase"/>
    <property type="match status" value="1"/>
</dbReference>
<dbReference type="InterPro" id="IPR045254">
    <property type="entry name" value="Nit1/2_C-N_Hydrolase"/>
</dbReference>
<proteinExistence type="inferred from homology"/>
<dbReference type="InterPro" id="IPR003010">
    <property type="entry name" value="C-N_Hydrolase"/>
</dbReference>
<evidence type="ECO:0000256" key="1">
    <source>
        <dbReference type="ARBA" id="ARBA00010613"/>
    </source>
</evidence>
<keyword evidence="5" id="KW-1185">Reference proteome</keyword>
<gene>
    <name evidence="4" type="ORF">CWI84_07450</name>
</gene>
<dbReference type="EMBL" id="PIQH01000006">
    <property type="protein sequence ID" value="RUO80206.1"/>
    <property type="molecule type" value="Genomic_DNA"/>
</dbReference>
<dbReference type="PANTHER" id="PTHR23088:SF27">
    <property type="entry name" value="DEAMINATED GLUTATHIONE AMIDASE"/>
    <property type="match status" value="1"/>
</dbReference>
<evidence type="ECO:0000259" key="3">
    <source>
        <dbReference type="PROSITE" id="PS50263"/>
    </source>
</evidence>
<accession>A0A432ZQV0</accession>
<evidence type="ECO:0000313" key="4">
    <source>
        <dbReference type="EMBL" id="RUO80206.1"/>
    </source>
</evidence>